<keyword evidence="4" id="KW-1185">Reference proteome</keyword>
<evidence type="ECO:0000313" key="4">
    <source>
        <dbReference type="Proteomes" id="UP001597511"/>
    </source>
</evidence>
<dbReference type="RefSeq" id="WP_386096376.1">
    <property type="nucleotide sequence ID" value="NZ_JBHUOZ010000001.1"/>
</dbReference>
<dbReference type="Pfam" id="PF14129">
    <property type="entry name" value="DUF4296"/>
    <property type="match status" value="1"/>
</dbReference>
<dbReference type="EMBL" id="JBHUOZ010000001">
    <property type="protein sequence ID" value="MFD2919313.1"/>
    <property type="molecule type" value="Genomic_DNA"/>
</dbReference>
<evidence type="ECO:0000259" key="2">
    <source>
        <dbReference type="Pfam" id="PF14129"/>
    </source>
</evidence>
<name>A0ABW6A6L3_9BACT</name>
<feature type="compositionally biased region" description="Low complexity" evidence="1">
    <location>
        <begin position="139"/>
        <end position="153"/>
    </location>
</feature>
<comment type="caution">
    <text evidence="3">The sequence shown here is derived from an EMBL/GenBank/DDBJ whole genome shotgun (WGS) entry which is preliminary data.</text>
</comment>
<reference evidence="4" key="1">
    <citation type="journal article" date="2019" name="Int. J. Syst. Evol. Microbiol.">
        <title>The Global Catalogue of Microorganisms (GCM) 10K type strain sequencing project: providing services to taxonomists for standard genome sequencing and annotation.</title>
        <authorList>
            <consortium name="The Broad Institute Genomics Platform"/>
            <consortium name="The Broad Institute Genome Sequencing Center for Infectious Disease"/>
            <person name="Wu L."/>
            <person name="Ma J."/>
        </authorList>
    </citation>
    <scope>NUCLEOTIDE SEQUENCE [LARGE SCALE GENOMIC DNA]</scope>
    <source>
        <strain evidence="4">KCTC 23299</strain>
    </source>
</reference>
<dbReference type="Proteomes" id="UP001597511">
    <property type="component" value="Unassembled WGS sequence"/>
</dbReference>
<protein>
    <submittedName>
        <fullName evidence="3">DUF4296 domain-containing protein</fullName>
    </submittedName>
</protein>
<evidence type="ECO:0000313" key="3">
    <source>
        <dbReference type="EMBL" id="MFD2919313.1"/>
    </source>
</evidence>
<feature type="region of interest" description="Disordered" evidence="1">
    <location>
        <begin position="128"/>
        <end position="153"/>
    </location>
</feature>
<organism evidence="3 4">
    <name type="scientific">Terrimonas rubra</name>
    <dbReference type="NCBI Taxonomy" id="1035890"/>
    <lineage>
        <taxon>Bacteria</taxon>
        <taxon>Pseudomonadati</taxon>
        <taxon>Bacteroidota</taxon>
        <taxon>Chitinophagia</taxon>
        <taxon>Chitinophagales</taxon>
        <taxon>Chitinophagaceae</taxon>
        <taxon>Terrimonas</taxon>
    </lineage>
</organism>
<feature type="domain" description="DUF4296" evidence="2">
    <location>
        <begin position="22"/>
        <end position="104"/>
    </location>
</feature>
<proteinExistence type="predicted"/>
<accession>A0ABW6A6L3</accession>
<dbReference type="InterPro" id="IPR025381">
    <property type="entry name" value="DUF4296"/>
</dbReference>
<sequence>MRVILVILSLVLLVACKTKRTPKGILEPEPMQAVLWDMLMAGEFLQGYVLLHDTGIHKLVKSDQVYNKVLALHKIDRETFDKSLAWYRENPQIMKEVLDSIAAHNKEKTDLRPLPGVPAIDPGVVMPDTTLKKPSLRDQQGVVEPVPVQPVAQ</sequence>
<gene>
    <name evidence="3" type="ORF">ACFS6H_06280</name>
</gene>
<evidence type="ECO:0000256" key="1">
    <source>
        <dbReference type="SAM" id="MobiDB-lite"/>
    </source>
</evidence>
<dbReference type="PROSITE" id="PS51257">
    <property type="entry name" value="PROKAR_LIPOPROTEIN"/>
    <property type="match status" value="1"/>
</dbReference>